<evidence type="ECO:0000259" key="3">
    <source>
        <dbReference type="Pfam" id="PF10145"/>
    </source>
</evidence>
<gene>
    <name evidence="4" type="ORF">BYZ73_19865</name>
</gene>
<dbReference type="NCBIfam" id="TIGR01760">
    <property type="entry name" value="tape_meas_TP901"/>
    <property type="match status" value="1"/>
</dbReference>
<evidence type="ECO:0000256" key="2">
    <source>
        <dbReference type="SAM" id="Phobius"/>
    </source>
</evidence>
<dbReference type="EMBL" id="MUAV01000042">
    <property type="protein sequence ID" value="RAP39563.1"/>
    <property type="molecule type" value="Genomic_DNA"/>
</dbReference>
<dbReference type="PANTHER" id="PTHR37813">
    <property type="entry name" value="FELS-2 PROPHAGE PROTEIN"/>
    <property type="match status" value="1"/>
</dbReference>
<evidence type="ECO:0000256" key="1">
    <source>
        <dbReference type="ARBA" id="ARBA00022612"/>
    </source>
</evidence>
<dbReference type="Proteomes" id="UP000248659">
    <property type="component" value="Unassembled WGS sequence"/>
</dbReference>
<keyword evidence="5" id="KW-1185">Reference proteome</keyword>
<dbReference type="PANTHER" id="PTHR37813:SF1">
    <property type="entry name" value="FELS-2 PROPHAGE PROTEIN"/>
    <property type="match status" value="1"/>
</dbReference>
<accession>A0ABX9DBQ6</accession>
<dbReference type="Pfam" id="PF10145">
    <property type="entry name" value="PhageMin_Tail"/>
    <property type="match status" value="1"/>
</dbReference>
<evidence type="ECO:0000313" key="5">
    <source>
        <dbReference type="Proteomes" id="UP000248659"/>
    </source>
</evidence>
<organism evidence="4 5">
    <name type="scientific">Rhodovulum viride</name>
    <dbReference type="NCBI Taxonomy" id="1231134"/>
    <lineage>
        <taxon>Bacteria</taxon>
        <taxon>Pseudomonadati</taxon>
        <taxon>Pseudomonadota</taxon>
        <taxon>Alphaproteobacteria</taxon>
        <taxon>Rhodobacterales</taxon>
        <taxon>Paracoccaceae</taxon>
        <taxon>Rhodovulum</taxon>
    </lineage>
</organism>
<feature type="transmembrane region" description="Helical" evidence="2">
    <location>
        <begin position="344"/>
        <end position="366"/>
    </location>
</feature>
<proteinExistence type="predicted"/>
<reference evidence="4 5" key="1">
    <citation type="submission" date="2017-01" db="EMBL/GenBank/DDBJ databases">
        <title>Genome sequence of Rhodovulum viride JA756.</title>
        <authorList>
            <person name="Lakshmi K.V."/>
            <person name="Tushar L.D."/>
            <person name="Sasikala C."/>
            <person name="Venkataramana C."/>
        </authorList>
    </citation>
    <scope>NUCLEOTIDE SEQUENCE [LARGE SCALE GENOMIC DNA]</scope>
    <source>
        <strain evidence="4 5">JA756</strain>
    </source>
</reference>
<keyword evidence="2" id="KW-0812">Transmembrane</keyword>
<keyword evidence="2" id="KW-1133">Transmembrane helix</keyword>
<name>A0ABX9DBQ6_9RHOB</name>
<dbReference type="InterPro" id="IPR010090">
    <property type="entry name" value="Phage_tape_meas"/>
</dbReference>
<sequence length="900" mass="93610">MKEVGQTLSLRVTAPIAGAGALILKTAGDFEASMNRVRAALGASDSEFNALREAARNMGATTQFTAAEAADAIEILAKNGLSASEILGGALESSLMLAASSSSDLASAGDLATDVMLNFGKRAEDLGKVTDLVTGALLQSKFGFDDYRLALGQAGGAVAGVGVSFEDFNAAIAATSSSFASGSDAGTSFKNFVQRLVPVSSTAAAEIQNLGFQFFDAEGNMRSMAEIAQELQDKLSGLTEERRMDVVTTIFGTDSGRTALALMREGADGINEMKAAIDKASATEQAKARMKGLNGALRRLSSSFQELQLTIADTGLLDMVTDLVGRFTNMVGALGQLDPKFVRIGVAIAAAAAALGPMAVGAGLLATGLAALATPVGAIVLGFGAMAGAAAYAATEWDSLKERFPKTTKAFQEIAKSLADAWKEIWAAMTDEGVRERNKRHNEEVFAEWRRNIESKYPAIAELGKSLSQAVDGFWAAMTDEGVRERNKRHNEEVFAEWRRNIESKYPAIAELGKSLSQAVDGFWAAMTDEGVRERNKQRNAEILSEWRDSIVDGLAGAREWFNGLDQAIMGVARDVVTSAREIGSSILEGIKAGILEGWEGLKTWFSDQIRTIFSVPGASEAGRLAGQGIAEDLGAGLAIGMSGAGADAAAAARDAANYIEEAIRDESETRSPSRAWMRIGRDLMDGLTGGISGNLQSAAAAARAAGAAVTSEVGSEVQYASASFKSFFRDVIKGSGDVGDAISALADRMLDDLLDRALTPISNALGSVFEGLFSGLFATAGGTGTVTPIAGLISKGIAGARASGGPVYGGKSYLVGEMGPEIFTPRMSGQIIPNGAFSAGSTGGAAGGGTVINMGATYVTIKGTTGSPAEIEAAMNRVADRQAKKAIGRVDRVNRARGQ</sequence>
<comment type="caution">
    <text evidence="4">The sequence shown here is derived from an EMBL/GenBank/DDBJ whole genome shotgun (WGS) entry which is preliminary data.</text>
</comment>
<keyword evidence="2" id="KW-0472">Membrane</keyword>
<feature type="domain" description="Phage tail tape measure protein" evidence="3">
    <location>
        <begin position="52"/>
        <end position="252"/>
    </location>
</feature>
<keyword evidence="1" id="KW-1188">Viral release from host cell</keyword>
<evidence type="ECO:0000313" key="4">
    <source>
        <dbReference type="EMBL" id="RAP39563.1"/>
    </source>
</evidence>
<feature type="transmembrane region" description="Helical" evidence="2">
    <location>
        <begin position="372"/>
        <end position="394"/>
    </location>
</feature>
<protein>
    <submittedName>
        <fullName evidence="4">Phage tail tape measure protein</fullName>
    </submittedName>
</protein>